<comment type="caution">
    <text evidence="1">The sequence shown here is derived from an EMBL/GenBank/DDBJ whole genome shotgun (WGS) entry which is preliminary data.</text>
</comment>
<dbReference type="InterPro" id="IPR025518">
    <property type="entry name" value="DUF4406"/>
</dbReference>
<accession>A0A2M8KTV7</accession>
<name>A0A2M8KTV7_9BACT</name>
<proteinExistence type="predicted"/>
<dbReference type="Pfam" id="PF14359">
    <property type="entry name" value="DUF4406"/>
    <property type="match status" value="1"/>
</dbReference>
<evidence type="ECO:0000313" key="1">
    <source>
        <dbReference type="EMBL" id="PJE63372.1"/>
    </source>
</evidence>
<gene>
    <name evidence="1" type="ORF">COU89_03700</name>
</gene>
<reference evidence="2" key="1">
    <citation type="submission" date="2017-09" db="EMBL/GenBank/DDBJ databases">
        <title>Depth-based differentiation of microbial function through sediment-hosted aquifers and enrichment of novel symbionts in the deep terrestrial subsurface.</title>
        <authorList>
            <person name="Probst A.J."/>
            <person name="Ladd B."/>
            <person name="Jarett J.K."/>
            <person name="Geller-Mcgrath D.E."/>
            <person name="Sieber C.M.K."/>
            <person name="Emerson J.B."/>
            <person name="Anantharaman K."/>
            <person name="Thomas B.C."/>
            <person name="Malmstrom R."/>
            <person name="Stieglmeier M."/>
            <person name="Klingl A."/>
            <person name="Woyke T."/>
            <person name="Ryan C.M."/>
            <person name="Banfield J.F."/>
        </authorList>
    </citation>
    <scope>NUCLEOTIDE SEQUENCE [LARGE SCALE GENOMIC DNA]</scope>
</reference>
<evidence type="ECO:0000313" key="2">
    <source>
        <dbReference type="Proteomes" id="UP000231569"/>
    </source>
</evidence>
<organism evidence="1 2">
    <name type="scientific">Candidatus Roizmanbacteria bacterium CG10_big_fil_rev_8_21_14_0_10_45_7</name>
    <dbReference type="NCBI Taxonomy" id="1974854"/>
    <lineage>
        <taxon>Bacteria</taxon>
        <taxon>Candidatus Roizmaniibacteriota</taxon>
    </lineage>
</organism>
<dbReference type="Proteomes" id="UP000231569">
    <property type="component" value="Unassembled WGS sequence"/>
</dbReference>
<dbReference type="AlphaFoldDB" id="A0A2M8KTV7"/>
<sequence>MKNEFDRALAQARNIQRLADYTSALRGQYQFPIFSGHDVLYNGRMDTLPESKLPYVERRTRMLAFWKTIVTCGSITDIFMMPGWERSEGARDEHNSALQMGITLHYKDFLLNKSNNDKLLDDEVWHYKIVWVGPELEASPCWREGGYPIWGQFEVIMDHNTVDREHE</sequence>
<dbReference type="SUPFAM" id="SSF52309">
    <property type="entry name" value="N-(deoxy)ribosyltransferase-like"/>
    <property type="match status" value="1"/>
</dbReference>
<protein>
    <submittedName>
        <fullName evidence="1">Uncharacterized protein</fullName>
    </submittedName>
</protein>
<dbReference type="EMBL" id="PFEE01000078">
    <property type="protein sequence ID" value="PJE63372.1"/>
    <property type="molecule type" value="Genomic_DNA"/>
</dbReference>